<feature type="region of interest" description="Disordered" evidence="1">
    <location>
        <begin position="1"/>
        <end position="51"/>
    </location>
</feature>
<dbReference type="VEuPathDB" id="FungiDB:PHYBLDRAFT_68200"/>
<dbReference type="EMBL" id="KV440997">
    <property type="protein sequence ID" value="OAD67831.1"/>
    <property type="molecule type" value="Genomic_DNA"/>
</dbReference>
<dbReference type="AlphaFoldDB" id="A0A162ZMH6"/>
<feature type="compositionally biased region" description="Basic residues" evidence="1">
    <location>
        <begin position="11"/>
        <end position="24"/>
    </location>
</feature>
<proteinExistence type="predicted"/>
<evidence type="ECO:0000313" key="3">
    <source>
        <dbReference type="Proteomes" id="UP000077315"/>
    </source>
</evidence>
<protein>
    <submittedName>
        <fullName evidence="2">Uncharacterized protein</fullName>
    </submittedName>
</protein>
<accession>A0A162ZMH6</accession>
<sequence length="305" mass="34809">MPNGNKGASKINRRRNGRGQRKGKREGNAKILANDEVQERNQDSEHKRDGRSTVLIKRGWKDVPKFEKVQVYERKRTSQLMCHLEWATTDIAGQICYGEQPARTMIECNDRINGVEIENEETFQGRGKRIRCQLLRMSARGKRGKMECRGCISIECVIEVDQKNQISRSGGVMGRVMIQTSNVASCQELMATNQNRCRWLFKTNFAFLEMKVLKNAASGESSASCSMLIEKPKDKGICMKEADTELFSEVSKQVGRKFILSEKHTTATINFIDVNPSVFIVEVNEHLLKRFNYLKFLREANVTSC</sequence>
<evidence type="ECO:0000256" key="1">
    <source>
        <dbReference type="SAM" id="MobiDB-lite"/>
    </source>
</evidence>
<keyword evidence="3" id="KW-1185">Reference proteome</keyword>
<evidence type="ECO:0000313" key="2">
    <source>
        <dbReference type="EMBL" id="OAD67831.1"/>
    </source>
</evidence>
<gene>
    <name evidence="2" type="ORF">PHYBLDRAFT_68200</name>
</gene>
<name>A0A162ZMH6_PHYB8</name>
<organism evidence="2 3">
    <name type="scientific">Phycomyces blakesleeanus (strain ATCC 8743b / DSM 1359 / FGSC 10004 / NBRC 33097 / NRRL 1555)</name>
    <dbReference type="NCBI Taxonomy" id="763407"/>
    <lineage>
        <taxon>Eukaryota</taxon>
        <taxon>Fungi</taxon>
        <taxon>Fungi incertae sedis</taxon>
        <taxon>Mucoromycota</taxon>
        <taxon>Mucoromycotina</taxon>
        <taxon>Mucoromycetes</taxon>
        <taxon>Mucorales</taxon>
        <taxon>Phycomycetaceae</taxon>
        <taxon>Phycomyces</taxon>
    </lineage>
</organism>
<dbReference type="Proteomes" id="UP000077315">
    <property type="component" value="Unassembled WGS sequence"/>
</dbReference>
<reference evidence="3" key="1">
    <citation type="submission" date="2015-06" db="EMBL/GenBank/DDBJ databases">
        <title>Expansion of signal transduction pathways in fungi by whole-genome duplication.</title>
        <authorList>
            <consortium name="DOE Joint Genome Institute"/>
            <person name="Corrochano L.M."/>
            <person name="Kuo A."/>
            <person name="Marcet-Houben M."/>
            <person name="Polaino S."/>
            <person name="Salamov A."/>
            <person name="Villalobos J.M."/>
            <person name="Alvarez M.I."/>
            <person name="Avalos J."/>
            <person name="Benito E.P."/>
            <person name="Benoit I."/>
            <person name="Burger G."/>
            <person name="Camino L.P."/>
            <person name="Canovas D."/>
            <person name="Cerda-Olmedo E."/>
            <person name="Cheng J.-F."/>
            <person name="Dominguez A."/>
            <person name="Elias M."/>
            <person name="Eslava A.P."/>
            <person name="Glaser F."/>
            <person name="Grimwood J."/>
            <person name="Gutierrez G."/>
            <person name="Heitman J."/>
            <person name="Henrissat B."/>
            <person name="Iturriaga E.A."/>
            <person name="Lang B.F."/>
            <person name="Lavin J.L."/>
            <person name="Lee S."/>
            <person name="Li W."/>
            <person name="Lindquist E."/>
            <person name="Lopez-Garcia S."/>
            <person name="Luque E.M."/>
            <person name="Marcos A.T."/>
            <person name="Martin J."/>
            <person name="McCluskey K."/>
            <person name="Medina H.R."/>
            <person name="Miralles-Duran A."/>
            <person name="Miyazaki A."/>
            <person name="Munoz-Torres E."/>
            <person name="Oguiza J.A."/>
            <person name="Ohm R."/>
            <person name="Olmedo M."/>
            <person name="Orejas M."/>
            <person name="Ortiz-Castellanos L."/>
            <person name="Pisabarro A.G."/>
            <person name="Rodriguez-Romero J."/>
            <person name="Ruiz-Herrera J."/>
            <person name="Ruiz-Vazquez R."/>
            <person name="Sanz C."/>
            <person name="Schackwitz W."/>
            <person name="Schmutz J."/>
            <person name="Shahriari M."/>
            <person name="Shelest E."/>
            <person name="Silva-Franco F."/>
            <person name="Soanes D."/>
            <person name="Syed K."/>
            <person name="Tagua V.G."/>
            <person name="Talbot N.J."/>
            <person name="Thon M."/>
            <person name="De vries R.P."/>
            <person name="Wiebenga A."/>
            <person name="Yadav J.S."/>
            <person name="Braun E.L."/>
            <person name="Baker S."/>
            <person name="Garre V."/>
            <person name="Horwitz B."/>
            <person name="Torres-Martinez S."/>
            <person name="Idnurm A."/>
            <person name="Herrera-Estrella A."/>
            <person name="Gabaldon T."/>
            <person name="Grigoriev I.V."/>
        </authorList>
    </citation>
    <scope>NUCLEOTIDE SEQUENCE [LARGE SCALE GENOMIC DNA]</scope>
    <source>
        <strain evidence="3">NRRL 1555(-)</strain>
    </source>
</reference>
<dbReference type="GeneID" id="29002813"/>
<feature type="compositionally biased region" description="Basic and acidic residues" evidence="1">
    <location>
        <begin position="37"/>
        <end position="51"/>
    </location>
</feature>
<dbReference type="InParanoid" id="A0A162ZMH6"/>
<dbReference type="RefSeq" id="XP_018285871.1">
    <property type="nucleotide sequence ID" value="XM_018441907.1"/>
</dbReference>
<dbReference type="STRING" id="763407.A0A162ZMH6"/>